<dbReference type="AlphaFoldDB" id="A0A2Z2HXF7"/>
<dbReference type="Proteomes" id="UP000250088">
    <property type="component" value="Chromosome"/>
</dbReference>
<gene>
    <name evidence="1" type="ORF">B1756_14935</name>
</gene>
<accession>A0A2Z2HXF7</accession>
<dbReference type="EMBL" id="CP019893">
    <property type="protein sequence ID" value="ARS90895.1"/>
    <property type="molecule type" value="Genomic_DNA"/>
</dbReference>
<keyword evidence="2" id="KW-1185">Reference proteome</keyword>
<evidence type="ECO:0000313" key="2">
    <source>
        <dbReference type="Proteomes" id="UP000250088"/>
    </source>
</evidence>
<organism evidence="1 2">
    <name type="scientific">Natrarchaeobaculum aegyptiacum</name>
    <dbReference type="NCBI Taxonomy" id="745377"/>
    <lineage>
        <taxon>Archaea</taxon>
        <taxon>Methanobacteriati</taxon>
        <taxon>Methanobacteriota</taxon>
        <taxon>Stenosarchaea group</taxon>
        <taxon>Halobacteria</taxon>
        <taxon>Halobacteriales</taxon>
        <taxon>Natrialbaceae</taxon>
        <taxon>Natrarchaeobaculum</taxon>
    </lineage>
</organism>
<evidence type="ECO:0000313" key="1">
    <source>
        <dbReference type="EMBL" id="ARS90895.1"/>
    </source>
</evidence>
<proteinExistence type="predicted"/>
<sequence length="59" mass="6736">MDSHDRLQTISNPVRRRACRGVPKCVAPTVVVAYRSVSMVRLPFWESDVDRHSPREITG</sequence>
<dbReference type="KEGG" id="naj:B1756_14935"/>
<protein>
    <submittedName>
        <fullName evidence="1">Uncharacterized protein</fullName>
    </submittedName>
</protein>
<reference evidence="2" key="1">
    <citation type="submission" date="2017-02" db="EMBL/GenBank/DDBJ databases">
        <title>Natronthermophilus aegyptiacus gen. nov.,sp. nov., an aerobic, extremely halophilic alkalithermophilic archaeon isolated from the athalassohaline Wadi An Natrun, Egypt.</title>
        <authorList>
            <person name="Zhao B."/>
        </authorList>
    </citation>
    <scope>NUCLEOTIDE SEQUENCE [LARGE SCALE GENOMIC DNA]</scope>
    <source>
        <strain evidence="2">JW/NM-HA 15</strain>
    </source>
</reference>
<name>A0A2Z2HXF7_9EURY</name>